<reference evidence="2" key="1">
    <citation type="journal article" date="2019" name="Int. J. Syst. Evol. Microbiol.">
        <title>The Global Catalogue of Microorganisms (GCM) 10K type strain sequencing project: providing services to taxonomists for standard genome sequencing and annotation.</title>
        <authorList>
            <consortium name="The Broad Institute Genomics Platform"/>
            <consortium name="The Broad Institute Genome Sequencing Center for Infectious Disease"/>
            <person name="Wu L."/>
            <person name="Ma J."/>
        </authorList>
    </citation>
    <scope>NUCLEOTIDE SEQUENCE [LARGE SCALE GENOMIC DNA]</scope>
    <source>
        <strain evidence="2">JCM 10411</strain>
    </source>
</reference>
<evidence type="ECO:0000313" key="2">
    <source>
        <dbReference type="Proteomes" id="UP001596180"/>
    </source>
</evidence>
<protein>
    <submittedName>
        <fullName evidence="1">Uncharacterized protein</fullName>
    </submittedName>
</protein>
<name>A0ABW1E8I2_9ACTN</name>
<gene>
    <name evidence="1" type="ORF">ACFPZI_37000</name>
</gene>
<proteinExistence type="predicted"/>
<dbReference type="RefSeq" id="WP_381371554.1">
    <property type="nucleotide sequence ID" value="NZ_JBHSOA010000149.1"/>
</dbReference>
<sequence length="371" mass="42191">MTGISRQQPDASRMDALPTESWRPAKRRAFLGDFAPAFLDYENLHEVYGKEVPNAVLENVIGLTVCYDELWFLHRRLCPADMQDLDFVKFVSDDAQLAKVAEEVLQDSQRMLWDHWKRQHAGGPGGLPLPTPARNQRYANRWARHQPLRDHLTNALRSAGYACRLEGLKFSNHSFLGMHADMHQMSQWPIADALQLGPLDVIINSGSSVLADLWPMTEGNEPEDVQFEVHKVAALEEVLHLRSTDTLTAKGAYHEYIADLRKDKRIRDLREFLAGRPSPDGRAKALSQEVERLVSSYQREVNRRWNRPALLRTIGSMALSSIGNHLMPGIGVFGSLVNADRSISDFKFRRNNRWAAFVIDARDRLTQQDSS</sequence>
<organism evidence="1 2">
    <name type="scientific">Streptomyces chlorus</name>
    <dbReference type="NCBI Taxonomy" id="887452"/>
    <lineage>
        <taxon>Bacteria</taxon>
        <taxon>Bacillati</taxon>
        <taxon>Actinomycetota</taxon>
        <taxon>Actinomycetes</taxon>
        <taxon>Kitasatosporales</taxon>
        <taxon>Streptomycetaceae</taxon>
        <taxon>Streptomyces</taxon>
    </lineage>
</organism>
<keyword evidence="2" id="KW-1185">Reference proteome</keyword>
<dbReference type="Proteomes" id="UP001596180">
    <property type="component" value="Unassembled WGS sequence"/>
</dbReference>
<accession>A0ABW1E8I2</accession>
<dbReference type="EMBL" id="JBHSOA010000149">
    <property type="protein sequence ID" value="MFC5857153.1"/>
    <property type="molecule type" value="Genomic_DNA"/>
</dbReference>
<comment type="caution">
    <text evidence="1">The sequence shown here is derived from an EMBL/GenBank/DDBJ whole genome shotgun (WGS) entry which is preliminary data.</text>
</comment>
<evidence type="ECO:0000313" key="1">
    <source>
        <dbReference type="EMBL" id="MFC5857153.1"/>
    </source>
</evidence>